<reference evidence="1" key="1">
    <citation type="submission" date="2022-08" db="EMBL/GenBank/DDBJ databases">
        <title>Genome Sequence of Fusarium decemcellulare.</title>
        <authorList>
            <person name="Buettner E."/>
        </authorList>
    </citation>
    <scope>NUCLEOTIDE SEQUENCE</scope>
    <source>
        <strain evidence="1">Babe19</strain>
    </source>
</reference>
<proteinExistence type="predicted"/>
<evidence type="ECO:0000313" key="2">
    <source>
        <dbReference type="Proteomes" id="UP001148629"/>
    </source>
</evidence>
<keyword evidence="2" id="KW-1185">Reference proteome</keyword>
<accession>A0ACC1SCG2</accession>
<protein>
    <submittedName>
        <fullName evidence="1">Uncharacterized protein</fullName>
    </submittedName>
</protein>
<dbReference type="EMBL" id="JANRMS010000630">
    <property type="protein sequence ID" value="KAJ3536612.1"/>
    <property type="molecule type" value="Genomic_DNA"/>
</dbReference>
<gene>
    <name evidence="1" type="ORF">NM208_g6647</name>
</gene>
<comment type="caution">
    <text evidence="1">The sequence shown here is derived from an EMBL/GenBank/DDBJ whole genome shotgun (WGS) entry which is preliminary data.</text>
</comment>
<name>A0ACC1SCG2_9HYPO</name>
<dbReference type="Proteomes" id="UP001148629">
    <property type="component" value="Unassembled WGS sequence"/>
</dbReference>
<evidence type="ECO:0000313" key="1">
    <source>
        <dbReference type="EMBL" id="KAJ3536612.1"/>
    </source>
</evidence>
<organism evidence="1 2">
    <name type="scientific">Fusarium decemcellulare</name>
    <dbReference type="NCBI Taxonomy" id="57161"/>
    <lineage>
        <taxon>Eukaryota</taxon>
        <taxon>Fungi</taxon>
        <taxon>Dikarya</taxon>
        <taxon>Ascomycota</taxon>
        <taxon>Pezizomycotina</taxon>
        <taxon>Sordariomycetes</taxon>
        <taxon>Hypocreomycetidae</taxon>
        <taxon>Hypocreales</taxon>
        <taxon>Nectriaceae</taxon>
        <taxon>Fusarium</taxon>
        <taxon>Fusarium decemcellulare species complex</taxon>
    </lineage>
</organism>
<sequence length="664" mass="73814">MSLSSSPVTVGVWTDYSRTGILAKVLTLSNRDATVLVAFLATLVSIVGVRSWRITRFILFMAFTSKLAPQVDLGEEMTRSQILAQHVILRNSETANGAVFSLLGCSFSKSPHRVKTFFLSLLALVHGAVFIALSILTSQIVLGRTVVSRPTASCGQWTTSSSYNGTDQYLASMELHLNGTEDADNYVQNCYFETRTSGIFQCERLVSQSIPFSVSHNASCPFKNDICRNASSFAMDTGNISLAHLGINTKLADQLYFRRRSVCSILREEMFYVETLTSKSANFSYLRDGENITVYDFDTGQGGESNPKLVSNYDLGTSYELNAYLVPINDSLKNDTWTSLLSFSDELYRGFHGPSIILLSGQGIKFYQQYDDPLWSVHREIQYPNVTIFGTELSEMPTAYRMDRPLNVIGCDERFQICYKSINKCLPWSGLYPDPVDLAELDETALDDLGTTKDLIIPLSMLIHHIPQTSIPESISDRGSSALRASRSLYFGIQASLEEEQWKTELNYWFGMAMARLQLDVYKTIDKPAGLDLNRTENYWDMNNGTYKDELCGRIRFNSSDHTSLSFLGVMVIVVVSAFLILLSFFEDAMGLVPSRWCGSGLLRWEASENIALLKAKEILEKKSTGDGGDQLPGAGSGGSQQDNGKNGIVDQGRLQEQPRTAVS</sequence>